<protein>
    <recommendedName>
        <fullName evidence="5">SBP-type domain-containing protein</fullName>
    </recommendedName>
</protein>
<feature type="compositionally biased region" description="Polar residues" evidence="4">
    <location>
        <begin position="158"/>
        <end position="177"/>
    </location>
</feature>
<feature type="non-terminal residue" evidence="6">
    <location>
        <position position="1"/>
    </location>
</feature>
<keyword evidence="7" id="KW-1185">Reference proteome</keyword>
<evidence type="ECO:0000256" key="3">
    <source>
        <dbReference type="ARBA" id="ARBA00022833"/>
    </source>
</evidence>
<dbReference type="Gene3D" id="4.10.1100.10">
    <property type="entry name" value="Transcription factor, SBP-box domain"/>
    <property type="match status" value="1"/>
</dbReference>
<evidence type="ECO:0000313" key="6">
    <source>
        <dbReference type="EMBL" id="GFR41435.1"/>
    </source>
</evidence>
<feature type="domain" description="SBP-type" evidence="5">
    <location>
        <begin position="59"/>
        <end position="136"/>
    </location>
</feature>
<dbReference type="InterPro" id="IPR036893">
    <property type="entry name" value="SBP_sf"/>
</dbReference>
<feature type="region of interest" description="Disordered" evidence="4">
    <location>
        <begin position="1202"/>
        <end position="1285"/>
    </location>
</feature>
<dbReference type="InterPro" id="IPR044817">
    <property type="entry name" value="SBP-like"/>
</dbReference>
<feature type="compositionally biased region" description="Acidic residues" evidence="4">
    <location>
        <begin position="1208"/>
        <end position="1230"/>
    </location>
</feature>
<dbReference type="SUPFAM" id="SSF103612">
    <property type="entry name" value="SBT domain"/>
    <property type="match status" value="1"/>
</dbReference>
<dbReference type="GO" id="GO:0003677">
    <property type="term" value="F:DNA binding"/>
    <property type="evidence" value="ECO:0007669"/>
    <property type="project" value="InterPro"/>
</dbReference>
<dbReference type="PROSITE" id="PS51141">
    <property type="entry name" value="ZF_SBP"/>
    <property type="match status" value="1"/>
</dbReference>
<evidence type="ECO:0000256" key="1">
    <source>
        <dbReference type="ARBA" id="ARBA00022723"/>
    </source>
</evidence>
<dbReference type="InterPro" id="IPR004333">
    <property type="entry name" value="SBP_dom"/>
</dbReference>
<dbReference type="GO" id="GO:0005634">
    <property type="term" value="C:nucleus"/>
    <property type="evidence" value="ECO:0007669"/>
    <property type="project" value="InterPro"/>
</dbReference>
<proteinExistence type="predicted"/>
<dbReference type="GO" id="GO:0008270">
    <property type="term" value="F:zinc ion binding"/>
    <property type="evidence" value="ECO:0007669"/>
    <property type="project" value="UniProtKB-KW"/>
</dbReference>
<feature type="region of interest" description="Disordered" evidence="4">
    <location>
        <begin position="1569"/>
        <end position="1619"/>
    </location>
</feature>
<keyword evidence="2" id="KW-0863">Zinc-finger</keyword>
<dbReference type="EMBL" id="BMAR01000001">
    <property type="protein sequence ID" value="GFR41435.1"/>
    <property type="molecule type" value="Genomic_DNA"/>
</dbReference>
<dbReference type="PANTHER" id="PTHR31251:SF169">
    <property type="entry name" value="SQUAMOSA PROMOTER-BINDING-LIKE PROTEIN 8"/>
    <property type="match status" value="1"/>
</dbReference>
<evidence type="ECO:0000256" key="4">
    <source>
        <dbReference type="SAM" id="MobiDB-lite"/>
    </source>
</evidence>
<evidence type="ECO:0000259" key="5">
    <source>
        <dbReference type="PROSITE" id="PS51141"/>
    </source>
</evidence>
<dbReference type="Proteomes" id="UP001054857">
    <property type="component" value="Unassembled WGS sequence"/>
</dbReference>
<reference evidence="6 7" key="1">
    <citation type="journal article" date="2021" name="Sci. Rep.">
        <title>Genome sequencing of the multicellular alga Astrephomene provides insights into convergent evolution of germ-soma differentiation.</title>
        <authorList>
            <person name="Yamashita S."/>
            <person name="Yamamoto K."/>
            <person name="Matsuzaki R."/>
            <person name="Suzuki S."/>
            <person name="Yamaguchi H."/>
            <person name="Hirooka S."/>
            <person name="Minakuchi Y."/>
            <person name="Miyagishima S."/>
            <person name="Kawachi M."/>
            <person name="Toyoda A."/>
            <person name="Nozaki H."/>
        </authorList>
    </citation>
    <scope>NUCLEOTIDE SEQUENCE [LARGE SCALE GENOMIC DNA]</scope>
    <source>
        <strain evidence="6 7">NIES-4017</strain>
    </source>
</reference>
<feature type="compositionally biased region" description="Low complexity" evidence="4">
    <location>
        <begin position="199"/>
        <end position="208"/>
    </location>
</feature>
<evidence type="ECO:0000256" key="2">
    <source>
        <dbReference type="ARBA" id="ARBA00022771"/>
    </source>
</evidence>
<dbReference type="PANTHER" id="PTHR31251">
    <property type="entry name" value="SQUAMOSA PROMOTER-BINDING-LIKE PROTEIN 4"/>
    <property type="match status" value="1"/>
</dbReference>
<feature type="region of interest" description="Disordered" evidence="4">
    <location>
        <begin position="133"/>
        <end position="208"/>
    </location>
</feature>
<comment type="caution">
    <text evidence="6">The sequence shown here is derived from an EMBL/GenBank/DDBJ whole genome shotgun (WGS) entry which is preliminary data.</text>
</comment>
<keyword evidence="1" id="KW-0479">Metal-binding</keyword>
<feature type="compositionally biased region" description="Polar residues" evidence="4">
    <location>
        <begin position="1271"/>
        <end position="1281"/>
    </location>
</feature>
<evidence type="ECO:0000313" key="7">
    <source>
        <dbReference type="Proteomes" id="UP001054857"/>
    </source>
</evidence>
<organism evidence="6 7">
    <name type="scientific">Astrephomene gubernaculifera</name>
    <dbReference type="NCBI Taxonomy" id="47775"/>
    <lineage>
        <taxon>Eukaryota</taxon>
        <taxon>Viridiplantae</taxon>
        <taxon>Chlorophyta</taxon>
        <taxon>core chlorophytes</taxon>
        <taxon>Chlorophyceae</taxon>
        <taxon>CS clade</taxon>
        <taxon>Chlamydomonadales</taxon>
        <taxon>Astrephomenaceae</taxon>
        <taxon>Astrephomene</taxon>
    </lineage>
</organism>
<keyword evidence="3" id="KW-0862">Zinc</keyword>
<accession>A0AAD3HID0</accession>
<feature type="compositionally biased region" description="Polar residues" evidence="4">
    <location>
        <begin position="1248"/>
        <end position="1261"/>
    </location>
</feature>
<name>A0AAD3HID0_9CHLO</name>
<sequence length="1619" mass="162677">MDGQNQDVHAKWSPTDVEWDAVNLKAHAANGGDQPVPAINKYYVKGRGATGSGSHSVAHSQCRVPGCTSDLSRDLAYFRKYRICREHLKSPVLMVEGVPSRFCQQCSRFHHIREFDGPQRTCRMMLERLRLKRHSGKAAVGGKGGRGGGGGGSKANADVQQPDTGPRGCSSQSNSSCKEWEPLLGHLGRPLSSLGPNRSSGSGEGAESAVGAAAATMLGTTATPGANSATSTPTCRPLLLQKLSQPQQQQQQQPQQQALCGNALAAASQAQRMPAAAAAAGICVGVEGNGRGNGFTWSNDQDNGGMLQPFLDSTSALLPIRRASAVPAFAGLAGLGLAAAPASGAELDISLLLHRNNPTLQPATNGNALSLLMCGNVAEQRPLQRQPTPGQNAALASSFFQDAPYGLPAGGLGAKPLAPAAATPQLLQQAADGKPPSDDRMVSSNDTIRTEFTVGSWLLQSLSLSKDKAAAEAVEASLGLGSGSLVLGAAGGAPGGGLVGAAANRVMADIRLEMQLRAMYQEMDIDGMAAAAAISLQQQPQQQQQQQLLLLQQAIKHPSLQPLVPASSAGPAAAAAALLQTANNTGLVPATQSATPAPVASATATATTRTKPATVANGHAVVQQHLPVSADLLATPACQDLLPMMRDLGLERATGVGGLAPAADSGALTAAGAAAAAASVAAVAANAAAAAVNAEPLTAEGGCRGVSPEDIDAALEILMEEAGMAAVYTNGFEATLERVCFKLHNVHPRDLPPQLVAALGEWLVEAPAELIQGAIRPGCTQLTLDVYVKRAAGGSSGGDSSGGSSGQVSAVWTTEAAASSLDSSAAATSASSAQSSAAAAERGETVDGGRRVLEGLVPTPEMLARLDATGAEAIVGAEAQAGSSVGGAVASGAAAAATSGGVSGAAGGGSLSNTRLLSALVMASGDVRMAVATYRKLLGPLAVQSMSVAVGYETLTISGPDMGYHVADLRGTVAGMLTPLLLTVAPLAVMAGSPCELRARGAHLTGPGRRPIVRCQGSHVPCAIVNTATPGGAGGGGGAAAMAAMGDAAGSAASAGAGAGAGGAVESMAGGDAKSARCAAGDSAFSSSSLSALAPMMLTATLPGSHRAQALADYTEASVRLTAPEAGLMMLEWEEQRDDGRVAMSEWLPVLSVPDPIMAAEINKLAVAKERAQKGVRSFLVDLGLVLDFATRVSQGLLRRRRVSADGDAAEEEDDEADVEEGGVDVDVEGGDERSRGSRGGGTDQRGPSSNATARTSNTGETGDLSPFSAPASTRSAQQPSRQHDEMFEQHLARVAALVPQLLAYAADGGLVSVLSWLLDFSLEYVFLGDLPALFRSVEALAAPPALAGGAIAGAAGGSMGAAAGAAAAGAAAGLPLLHRVIRSGSAKGVRLLLTRAQSHGLCCNFAQAAGPLRVTPLHLAALHPANTALLHACLSAGPHVQLLWNTVADAAGRTPAVYQRRQAEKAMQSGGMLSAGGLAASSSQHSFSQSGVSSTPVFRSWGSDETSFEGSAGSFASTSAAAAAAAAGGLGAAAAGFQVGWMPSELAASLEGYRSVGARAGSTPVSATAAAAAGANGDDDSSAEDARGAGALESGSPRIADSVEDFQERVMTRRRGVR</sequence>
<feature type="compositionally biased region" description="Gly residues" evidence="4">
    <location>
        <begin position="139"/>
        <end position="153"/>
    </location>
</feature>
<gene>
    <name evidence="6" type="ORF">Agub_g2123</name>
</gene>
<dbReference type="Pfam" id="PF03110">
    <property type="entry name" value="SBP"/>
    <property type="match status" value="1"/>
</dbReference>